<feature type="domain" description="Pseudouridine synthase I TruA alpha/beta" evidence="8">
    <location>
        <begin position="149"/>
        <end position="255"/>
    </location>
</feature>
<dbReference type="AlphaFoldDB" id="A0A1Q9JJS8"/>
<evidence type="ECO:0000259" key="8">
    <source>
        <dbReference type="Pfam" id="PF01416"/>
    </source>
</evidence>
<sequence>MERNILLTIEYDGTGFSGWQRQPDRRTVQGTLEEALSRVCAVPVQVDGTSRTDAGVHALGQRASFHGDFGIPVERIPLAVNNLVSEAGKDGDMRIRKAQLVPEGFHARYDSKGKKYRYRIHNGEEMPVFLRNYRYHVRGALDAAAMRRAAEHITGTHDFACFQAAGGTPRKTTVRTVRQLTVSECAADGGRLIDIDVAGDGFLYNMVRIIAGTLVEAGQGKIPPGAVPGIIASRDRRRAGHTAPPQGLYLTEVYY</sequence>
<dbReference type="FunFam" id="3.30.70.580:FF:000001">
    <property type="entry name" value="tRNA pseudouridine synthase A"/>
    <property type="match status" value="1"/>
</dbReference>
<evidence type="ECO:0000256" key="2">
    <source>
        <dbReference type="ARBA" id="ARBA00022694"/>
    </source>
</evidence>
<evidence type="ECO:0000256" key="6">
    <source>
        <dbReference type="PIRSR" id="PIRSR001430-2"/>
    </source>
</evidence>
<dbReference type="NCBIfam" id="TIGR00071">
    <property type="entry name" value="hisT_truA"/>
    <property type="match status" value="1"/>
</dbReference>
<dbReference type="PANTHER" id="PTHR11142">
    <property type="entry name" value="PSEUDOURIDYLATE SYNTHASE"/>
    <property type="match status" value="1"/>
</dbReference>
<dbReference type="Gene3D" id="3.30.70.580">
    <property type="entry name" value="Pseudouridine synthase I, catalytic domain, N-terminal subdomain"/>
    <property type="match status" value="1"/>
</dbReference>
<feature type="domain" description="Pseudouridine synthase I TruA alpha/beta" evidence="8">
    <location>
        <begin position="9"/>
        <end position="110"/>
    </location>
</feature>
<dbReference type="EMBL" id="MJIE01000001">
    <property type="protein sequence ID" value="OLR56401.1"/>
    <property type="molecule type" value="Genomic_DNA"/>
</dbReference>
<dbReference type="EC" id="5.4.99.12" evidence="4"/>
<evidence type="ECO:0000256" key="4">
    <source>
        <dbReference type="HAMAP-Rule" id="MF_00171"/>
    </source>
</evidence>
<dbReference type="OrthoDB" id="9811823at2"/>
<dbReference type="Pfam" id="PF01416">
    <property type="entry name" value="PseudoU_synth_1"/>
    <property type="match status" value="2"/>
</dbReference>
<dbReference type="PIRSF" id="PIRSF001430">
    <property type="entry name" value="tRNA_psdUrid_synth"/>
    <property type="match status" value="1"/>
</dbReference>
<dbReference type="CDD" id="cd02570">
    <property type="entry name" value="PseudoU_synth_EcTruA"/>
    <property type="match status" value="1"/>
</dbReference>
<dbReference type="SUPFAM" id="SSF55120">
    <property type="entry name" value="Pseudouridine synthase"/>
    <property type="match status" value="1"/>
</dbReference>
<evidence type="ECO:0000256" key="5">
    <source>
        <dbReference type="PIRSR" id="PIRSR001430-1"/>
    </source>
</evidence>
<protein>
    <recommendedName>
        <fullName evidence="4">tRNA pseudouridine synthase A</fullName>
        <ecNumber evidence="4">5.4.99.12</ecNumber>
    </recommendedName>
    <alternativeName>
        <fullName evidence="4">tRNA pseudouridine(38-40) synthase</fullName>
    </alternativeName>
    <alternativeName>
        <fullName evidence="4">tRNA pseudouridylate synthase I</fullName>
    </alternativeName>
    <alternativeName>
        <fullName evidence="4">tRNA-uridine isomerase I</fullName>
    </alternativeName>
</protein>
<dbReference type="InterPro" id="IPR020097">
    <property type="entry name" value="PsdUridine_synth_TruA_a/b_dom"/>
</dbReference>
<gene>
    <name evidence="4" type="primary">truA</name>
    <name evidence="9" type="ORF">BHK98_10155</name>
</gene>
<dbReference type="Proteomes" id="UP000187404">
    <property type="component" value="Unassembled WGS sequence"/>
</dbReference>
<dbReference type="RefSeq" id="WP_075713991.1">
    <property type="nucleotide sequence ID" value="NZ_MJIE01000001.1"/>
</dbReference>
<dbReference type="InterPro" id="IPR001406">
    <property type="entry name" value="PsdUridine_synth_TruA"/>
</dbReference>
<name>A0A1Q9JJS8_9FIRM</name>
<dbReference type="GO" id="GO:0160147">
    <property type="term" value="F:tRNA pseudouridine(38-40) synthase activity"/>
    <property type="evidence" value="ECO:0007669"/>
    <property type="project" value="UniProtKB-EC"/>
</dbReference>
<comment type="catalytic activity">
    <reaction evidence="4 7">
        <text>uridine(38/39/40) in tRNA = pseudouridine(38/39/40) in tRNA</text>
        <dbReference type="Rhea" id="RHEA:22376"/>
        <dbReference type="Rhea" id="RHEA-COMP:10085"/>
        <dbReference type="Rhea" id="RHEA-COMP:10087"/>
        <dbReference type="ChEBI" id="CHEBI:65314"/>
        <dbReference type="ChEBI" id="CHEBI:65315"/>
        <dbReference type="EC" id="5.4.99.12"/>
    </reaction>
</comment>
<dbReference type="Gene3D" id="3.30.70.660">
    <property type="entry name" value="Pseudouridine synthase I, catalytic domain, C-terminal subdomain"/>
    <property type="match status" value="1"/>
</dbReference>
<feature type="binding site" evidence="4 6">
    <location>
        <position position="116"/>
    </location>
    <ligand>
        <name>substrate</name>
    </ligand>
</feature>
<keyword evidence="3 4" id="KW-0413">Isomerase</keyword>
<organism evidence="9 10">
    <name type="scientific">Hornefia porci</name>
    <dbReference type="NCBI Taxonomy" id="2652292"/>
    <lineage>
        <taxon>Bacteria</taxon>
        <taxon>Bacillati</taxon>
        <taxon>Bacillota</taxon>
        <taxon>Clostridia</taxon>
        <taxon>Peptostreptococcales</taxon>
        <taxon>Anaerovoracaceae</taxon>
        <taxon>Hornefia</taxon>
    </lineage>
</organism>
<comment type="caution">
    <text evidence="4">Lacks conserved residue(s) required for the propagation of feature annotation.</text>
</comment>
<dbReference type="InterPro" id="IPR020094">
    <property type="entry name" value="TruA/RsuA/RluB/E/F_N"/>
</dbReference>
<evidence type="ECO:0000313" key="9">
    <source>
        <dbReference type="EMBL" id="OLR56401.1"/>
    </source>
</evidence>
<evidence type="ECO:0000313" key="10">
    <source>
        <dbReference type="Proteomes" id="UP000187404"/>
    </source>
</evidence>
<keyword evidence="10" id="KW-1185">Reference proteome</keyword>
<comment type="subunit">
    <text evidence="4">Homodimer.</text>
</comment>
<dbReference type="HAMAP" id="MF_00171">
    <property type="entry name" value="TruA"/>
    <property type="match status" value="1"/>
</dbReference>
<dbReference type="InterPro" id="IPR020095">
    <property type="entry name" value="PsdUridine_synth_TruA_C"/>
</dbReference>
<accession>A0A1Q9JJS8</accession>
<reference evidence="9 10" key="1">
    <citation type="journal article" date="2016" name="Appl. Environ. Microbiol.">
        <title>Function and Phylogeny of Bacterial Butyryl Coenzyme A:Acetate Transferases and Their Diversity in the Proximal Colon of Swine.</title>
        <authorList>
            <person name="Trachsel J."/>
            <person name="Bayles D.O."/>
            <person name="Looft T."/>
            <person name="Levine U.Y."/>
            <person name="Allen H.K."/>
        </authorList>
    </citation>
    <scope>NUCLEOTIDE SEQUENCE [LARGE SCALE GENOMIC DNA]</scope>
    <source>
        <strain evidence="9 10">68-3-10</strain>
    </source>
</reference>
<comment type="function">
    <text evidence="4">Formation of pseudouridine at positions 38, 39 and 40 in the anticodon stem and loop of transfer RNAs.</text>
</comment>
<keyword evidence="2 4" id="KW-0819">tRNA processing</keyword>
<dbReference type="GO" id="GO:0031119">
    <property type="term" value="P:tRNA pseudouridine synthesis"/>
    <property type="evidence" value="ECO:0007669"/>
    <property type="project" value="UniProtKB-UniRule"/>
</dbReference>
<proteinExistence type="inferred from homology"/>
<feature type="active site" description="Nucleophile" evidence="4 5">
    <location>
        <position position="53"/>
    </location>
</feature>
<comment type="similarity">
    <text evidence="1 4 7">Belongs to the tRNA pseudouridine synthase TruA family.</text>
</comment>
<dbReference type="PANTHER" id="PTHR11142:SF0">
    <property type="entry name" value="TRNA PSEUDOURIDINE SYNTHASE-LIKE 1"/>
    <property type="match status" value="1"/>
</dbReference>
<evidence type="ECO:0000256" key="1">
    <source>
        <dbReference type="ARBA" id="ARBA00009375"/>
    </source>
</evidence>
<dbReference type="GO" id="GO:0003723">
    <property type="term" value="F:RNA binding"/>
    <property type="evidence" value="ECO:0007669"/>
    <property type="project" value="InterPro"/>
</dbReference>
<comment type="caution">
    <text evidence="9">The sequence shown here is derived from an EMBL/GenBank/DDBJ whole genome shotgun (WGS) entry which is preliminary data.</text>
</comment>
<evidence type="ECO:0000256" key="3">
    <source>
        <dbReference type="ARBA" id="ARBA00023235"/>
    </source>
</evidence>
<dbReference type="InterPro" id="IPR020103">
    <property type="entry name" value="PsdUridine_synth_cat_dom_sf"/>
</dbReference>
<evidence type="ECO:0000256" key="7">
    <source>
        <dbReference type="RuleBase" id="RU003792"/>
    </source>
</evidence>
<dbReference type="STRING" id="1261640.BHK98_10155"/>